<dbReference type="PRINTS" id="PR00081">
    <property type="entry name" value="GDHRDH"/>
</dbReference>
<proteinExistence type="inferred from homology"/>
<dbReference type="InterPro" id="IPR036291">
    <property type="entry name" value="NAD(P)-bd_dom_sf"/>
</dbReference>
<comment type="caution">
    <text evidence="3">The sequence shown here is derived from an EMBL/GenBank/DDBJ whole genome shotgun (WGS) entry which is preliminary data.</text>
</comment>
<reference evidence="3 4" key="1">
    <citation type="submission" date="2023-11" db="EMBL/GenBank/DDBJ databases">
        <title>MicrobeMod: A computational toolkit for identifying prokaryotic methylation and restriction-modification with nanopore sequencing.</title>
        <authorList>
            <person name="Crits-Christoph A."/>
            <person name="Kang S.C."/>
            <person name="Lee H."/>
            <person name="Ostrov N."/>
        </authorList>
    </citation>
    <scope>NUCLEOTIDE SEQUENCE [LARGE SCALE GENOMIC DNA]</scope>
    <source>
        <strain evidence="3 4">DSMZ 700</strain>
    </source>
</reference>
<dbReference type="Proteomes" id="UP001279553">
    <property type="component" value="Unassembled WGS sequence"/>
</dbReference>
<accession>A0AAW9DRD7</accession>
<evidence type="ECO:0000256" key="2">
    <source>
        <dbReference type="ARBA" id="ARBA00023002"/>
    </source>
</evidence>
<dbReference type="InterPro" id="IPR002347">
    <property type="entry name" value="SDR_fam"/>
</dbReference>
<protein>
    <submittedName>
        <fullName evidence="3">SDR family oxidoreductase</fullName>
        <ecNumber evidence="3">1.-.-.-</ecNumber>
    </submittedName>
</protein>
<gene>
    <name evidence="3" type="ORF">SIL87_07605</name>
</gene>
<keyword evidence="2 3" id="KW-0560">Oxidoreductase</keyword>
<comment type="similarity">
    <text evidence="1">Belongs to the short-chain dehydrogenases/reductases (SDR) family.</text>
</comment>
<dbReference type="PANTHER" id="PTHR43943:SF17">
    <property type="entry name" value="3-PHENYLPROPIONATE-DIHYDRODIOL_CINNAMIC ACID-DIHYDRODIOL DEHYDROGENASE"/>
    <property type="match status" value="1"/>
</dbReference>
<evidence type="ECO:0000313" key="3">
    <source>
        <dbReference type="EMBL" id="MDX5930627.1"/>
    </source>
</evidence>
<dbReference type="AlphaFoldDB" id="A0AAW9DRD7"/>
<dbReference type="CDD" id="cd05233">
    <property type="entry name" value="SDR_c"/>
    <property type="match status" value="1"/>
</dbReference>
<dbReference type="PANTHER" id="PTHR43943">
    <property type="entry name" value="DEHYDROGENASE/REDUCTASE (SDR FAMILY) MEMBER 4"/>
    <property type="match status" value="1"/>
</dbReference>
<evidence type="ECO:0000313" key="4">
    <source>
        <dbReference type="Proteomes" id="UP001279553"/>
    </source>
</evidence>
<dbReference type="EMBL" id="JAWXYB010000018">
    <property type="protein sequence ID" value="MDX5930627.1"/>
    <property type="molecule type" value="Genomic_DNA"/>
</dbReference>
<dbReference type="GO" id="GO:0016491">
    <property type="term" value="F:oxidoreductase activity"/>
    <property type="evidence" value="ECO:0007669"/>
    <property type="project" value="UniProtKB-KW"/>
</dbReference>
<dbReference type="SUPFAM" id="SSF51735">
    <property type="entry name" value="NAD(P)-binding Rossmann-fold domains"/>
    <property type="match status" value="1"/>
</dbReference>
<keyword evidence="4" id="KW-1185">Reference proteome</keyword>
<dbReference type="Gene3D" id="3.40.50.720">
    <property type="entry name" value="NAD(P)-binding Rossmann-like Domain"/>
    <property type="match status" value="1"/>
</dbReference>
<evidence type="ECO:0000256" key="1">
    <source>
        <dbReference type="ARBA" id="ARBA00006484"/>
    </source>
</evidence>
<sequence>MSDMAGSRLDGMVALVTGAGRGLGAATALALAARGAHVVIASRDDAGLTATDDAIRAAGGEATLLPADLTRADVADQTGPSLYDRFGRLDILVHAAMHRAAPGAATGIDQGDWDRTWGLNVNATWRLIRSTEFLLRTAPYGRAVVLVDEGAVIPRAYAALGSASMAARRNLVLAWAEEHRRSRLRINLFDTGGVDACTDDKARLLTGLCLPSEMRHGALVG</sequence>
<name>A0AAW9DRD7_ACIAO</name>
<dbReference type="EC" id="1.-.-.-" evidence="3"/>
<dbReference type="Pfam" id="PF00106">
    <property type="entry name" value="adh_short"/>
    <property type="match status" value="1"/>
</dbReference>
<organism evidence="3 4">
    <name type="scientific">Acidiphilium acidophilum</name>
    <name type="common">Thiobacillus acidophilus</name>
    <dbReference type="NCBI Taxonomy" id="76588"/>
    <lineage>
        <taxon>Bacteria</taxon>
        <taxon>Pseudomonadati</taxon>
        <taxon>Pseudomonadota</taxon>
        <taxon>Alphaproteobacteria</taxon>
        <taxon>Acetobacterales</taxon>
        <taxon>Acidocellaceae</taxon>
        <taxon>Acidiphilium</taxon>
    </lineage>
</organism>